<feature type="compositionally biased region" description="Low complexity" evidence="1">
    <location>
        <begin position="22"/>
        <end position="35"/>
    </location>
</feature>
<dbReference type="KEGG" id="nvi:116415901"/>
<dbReference type="Proteomes" id="UP000002358">
    <property type="component" value="Unassembled WGS sequence"/>
</dbReference>
<protein>
    <submittedName>
        <fullName evidence="2">Uncharacterized protein</fullName>
    </submittedName>
</protein>
<name>A0A7M7PX09_NASVI</name>
<dbReference type="OrthoDB" id="7692606at2759"/>
<proteinExistence type="predicted"/>
<reference evidence="2" key="1">
    <citation type="submission" date="2021-01" db="UniProtKB">
        <authorList>
            <consortium name="EnsemblMetazoa"/>
        </authorList>
    </citation>
    <scope>IDENTIFICATION</scope>
</reference>
<dbReference type="InParanoid" id="A0A7M7PX09"/>
<organism evidence="2 3">
    <name type="scientific">Nasonia vitripennis</name>
    <name type="common">Parasitic wasp</name>
    <dbReference type="NCBI Taxonomy" id="7425"/>
    <lineage>
        <taxon>Eukaryota</taxon>
        <taxon>Metazoa</taxon>
        <taxon>Ecdysozoa</taxon>
        <taxon>Arthropoda</taxon>
        <taxon>Hexapoda</taxon>
        <taxon>Insecta</taxon>
        <taxon>Pterygota</taxon>
        <taxon>Neoptera</taxon>
        <taxon>Endopterygota</taxon>
        <taxon>Hymenoptera</taxon>
        <taxon>Apocrita</taxon>
        <taxon>Proctotrupomorpha</taxon>
        <taxon>Chalcidoidea</taxon>
        <taxon>Pteromalidae</taxon>
        <taxon>Pteromalinae</taxon>
        <taxon>Nasonia</taxon>
    </lineage>
</organism>
<dbReference type="GeneID" id="116415901"/>
<dbReference type="AlphaFoldDB" id="A0A7M7PX09"/>
<dbReference type="EnsemblMetazoa" id="XM_031921537">
    <property type="protein sequence ID" value="XP_031777397"/>
    <property type="gene ID" value="LOC116415901"/>
</dbReference>
<evidence type="ECO:0000256" key="1">
    <source>
        <dbReference type="SAM" id="MobiDB-lite"/>
    </source>
</evidence>
<accession>A0A7M7PX09</accession>
<sequence length="254" mass="28852">MSTSASITVQAGAHTPGTAERNNSSQPSTSNSSANENGLHDYLRNTGEGKIILHSYKTNGNLLLKNIRAKLTRLVIKRERDRLLKNVKPEDALDSFRISSQHFEKLAQDIAAIFEGEQPNTYYIPSTTNNKIRIPASGKLWDHFNYHKNVLRANGHLRKSTTENTVAVNISQSEDGMLKWLETDVEPNEILEQYWISTHKARRSELMVKQLSVADYIAKYLCLQLQSGISMILKDFNLLYPKEAQLLYDKWSTT</sequence>
<dbReference type="RefSeq" id="XP_031777397.1">
    <property type="nucleotide sequence ID" value="XM_031921537.2"/>
</dbReference>
<evidence type="ECO:0000313" key="3">
    <source>
        <dbReference type="Proteomes" id="UP000002358"/>
    </source>
</evidence>
<evidence type="ECO:0000313" key="2">
    <source>
        <dbReference type="EnsemblMetazoa" id="XP_031777397"/>
    </source>
</evidence>
<feature type="region of interest" description="Disordered" evidence="1">
    <location>
        <begin position="1"/>
        <end position="41"/>
    </location>
</feature>
<keyword evidence="3" id="KW-1185">Reference proteome</keyword>